<dbReference type="InterPro" id="IPR006312">
    <property type="entry name" value="TatA/E"/>
</dbReference>
<keyword evidence="5" id="KW-1133">Transmembrane helix</keyword>
<dbReference type="InterPro" id="IPR003369">
    <property type="entry name" value="TatA/B/E"/>
</dbReference>
<keyword evidence="3" id="KW-0812">Transmembrane</keyword>
<dbReference type="NCBIfam" id="TIGR01411">
    <property type="entry name" value="tatAE"/>
    <property type="match status" value="1"/>
</dbReference>
<dbReference type="GO" id="GO:0043953">
    <property type="term" value="P:protein transport by the Tat complex"/>
    <property type="evidence" value="ECO:0007669"/>
    <property type="project" value="InterPro"/>
</dbReference>
<dbReference type="Pfam" id="PF02416">
    <property type="entry name" value="TatA_B_E"/>
    <property type="match status" value="1"/>
</dbReference>
<dbReference type="GO" id="GO:0016020">
    <property type="term" value="C:membrane"/>
    <property type="evidence" value="ECO:0007669"/>
    <property type="project" value="UniProtKB-SubCell"/>
</dbReference>
<dbReference type="PANTHER" id="PTHR33162">
    <property type="entry name" value="SEC-INDEPENDENT PROTEIN TRANSLOCASE PROTEIN TATA, CHLOROPLASTIC"/>
    <property type="match status" value="1"/>
</dbReference>
<comment type="subcellular location">
    <subcellularLocation>
        <location evidence="1">Membrane</location>
        <topology evidence="1">Single-pass membrane protein</topology>
    </subcellularLocation>
</comment>
<gene>
    <name evidence="9" type="ORF">SAMN05877753_103358</name>
</gene>
<keyword evidence="10" id="KW-1185">Reference proteome</keyword>
<dbReference type="GO" id="GO:0006886">
    <property type="term" value="P:intracellular protein transport"/>
    <property type="evidence" value="ECO:0007669"/>
    <property type="project" value="UniProtKB-ARBA"/>
</dbReference>
<evidence type="ECO:0000256" key="6">
    <source>
        <dbReference type="ARBA" id="ARBA00023010"/>
    </source>
</evidence>
<comment type="function">
    <text evidence="8">Part of the twin-arginine translocation (Tat) system that transports large folded proteins containing a characteristic twin-arginine motif in their signal peptide across the thylakoid membrane. Involved in delta pH-dependent protein transport required for chloroplast development, especially thylakoid membrane formation. TATC and TATB mediate precursor recognition, whereas TATA facilitates translocation.</text>
</comment>
<dbReference type="Gene3D" id="1.20.5.3310">
    <property type="match status" value="1"/>
</dbReference>
<dbReference type="AlphaFoldDB" id="A0A285CSF2"/>
<proteinExistence type="predicted"/>
<evidence type="ECO:0000256" key="1">
    <source>
        <dbReference type="ARBA" id="ARBA00004167"/>
    </source>
</evidence>
<accession>A0A285CSF2</accession>
<evidence type="ECO:0000256" key="3">
    <source>
        <dbReference type="ARBA" id="ARBA00022692"/>
    </source>
</evidence>
<keyword evidence="2" id="KW-0813">Transport</keyword>
<evidence type="ECO:0000313" key="10">
    <source>
        <dbReference type="Proteomes" id="UP000219546"/>
    </source>
</evidence>
<evidence type="ECO:0000256" key="2">
    <source>
        <dbReference type="ARBA" id="ARBA00022448"/>
    </source>
</evidence>
<reference evidence="9 10" key="1">
    <citation type="submission" date="2017-08" db="EMBL/GenBank/DDBJ databases">
        <authorList>
            <person name="de Groot N.N."/>
        </authorList>
    </citation>
    <scope>NUCLEOTIDE SEQUENCE [LARGE SCALE GENOMIC DNA]</scope>
    <source>
        <strain evidence="9 10">JC228</strain>
    </source>
</reference>
<name>A0A285CSF2_9BACI</name>
<dbReference type="Proteomes" id="UP000219546">
    <property type="component" value="Unassembled WGS sequence"/>
</dbReference>
<dbReference type="OrthoDB" id="9800908at2"/>
<sequence length="54" mass="5913">MNLGFGEAIVILIVGLLIFGPSKLPSLGRAAGKTIHEFRRGMREIMEDTDKGKQ</sequence>
<evidence type="ECO:0000313" key="9">
    <source>
        <dbReference type="EMBL" id="SNX69976.1"/>
    </source>
</evidence>
<organism evidence="9 10">
    <name type="scientific">Bacillus oleivorans</name>
    <dbReference type="NCBI Taxonomy" id="1448271"/>
    <lineage>
        <taxon>Bacteria</taxon>
        <taxon>Bacillati</taxon>
        <taxon>Bacillota</taxon>
        <taxon>Bacilli</taxon>
        <taxon>Bacillales</taxon>
        <taxon>Bacillaceae</taxon>
        <taxon>Bacillus</taxon>
    </lineage>
</organism>
<evidence type="ECO:0000256" key="4">
    <source>
        <dbReference type="ARBA" id="ARBA00022927"/>
    </source>
</evidence>
<evidence type="ECO:0000256" key="5">
    <source>
        <dbReference type="ARBA" id="ARBA00022989"/>
    </source>
</evidence>
<protein>
    <submittedName>
        <fullName evidence="9">Sec-independent protein translocase protein TatA</fullName>
    </submittedName>
</protein>
<evidence type="ECO:0000256" key="8">
    <source>
        <dbReference type="ARBA" id="ARBA00025340"/>
    </source>
</evidence>
<keyword evidence="7" id="KW-0472">Membrane</keyword>
<dbReference type="PANTHER" id="PTHR33162:SF1">
    <property type="entry name" value="SEC-INDEPENDENT PROTEIN TRANSLOCASE PROTEIN TATA, CHLOROPLASTIC"/>
    <property type="match status" value="1"/>
</dbReference>
<evidence type="ECO:0000256" key="7">
    <source>
        <dbReference type="ARBA" id="ARBA00023136"/>
    </source>
</evidence>
<dbReference type="EMBL" id="OAOP01000003">
    <property type="protein sequence ID" value="SNX69976.1"/>
    <property type="molecule type" value="Genomic_DNA"/>
</dbReference>
<keyword evidence="4" id="KW-0653">Protein transport</keyword>
<keyword evidence="6" id="KW-0811">Translocation</keyword>
<dbReference type="NCBIfam" id="NF011430">
    <property type="entry name" value="PRK14861.1"/>
    <property type="match status" value="1"/>
</dbReference>